<evidence type="ECO:0000313" key="2">
    <source>
        <dbReference type="Proteomes" id="UP000030854"/>
    </source>
</evidence>
<accession>A0A0B1P411</accession>
<organism evidence="1 2">
    <name type="scientific">Uncinula necator</name>
    <name type="common">Grape powdery mildew</name>
    <dbReference type="NCBI Taxonomy" id="52586"/>
    <lineage>
        <taxon>Eukaryota</taxon>
        <taxon>Fungi</taxon>
        <taxon>Dikarya</taxon>
        <taxon>Ascomycota</taxon>
        <taxon>Pezizomycotina</taxon>
        <taxon>Leotiomycetes</taxon>
        <taxon>Erysiphales</taxon>
        <taxon>Erysiphaceae</taxon>
        <taxon>Erysiphe</taxon>
    </lineage>
</organism>
<keyword evidence="2" id="KW-1185">Reference proteome</keyword>
<evidence type="ECO:0000313" key="1">
    <source>
        <dbReference type="EMBL" id="KHJ31666.1"/>
    </source>
</evidence>
<protein>
    <submittedName>
        <fullName evidence="1">Uncharacterized protein</fullName>
    </submittedName>
</protein>
<name>A0A0B1P411_UNCNE</name>
<dbReference type="EMBL" id="JNVN01002686">
    <property type="protein sequence ID" value="KHJ31666.1"/>
    <property type="molecule type" value="Genomic_DNA"/>
</dbReference>
<dbReference type="HOGENOM" id="CLU_1929152_0_0_1"/>
<comment type="caution">
    <text evidence="1">The sequence shown here is derived from an EMBL/GenBank/DDBJ whole genome shotgun (WGS) entry which is preliminary data.</text>
</comment>
<sequence>MIENRHQATENDVETLKEALKAEFPIQVVERTEGNLQQEIRSFKQLLEEPLLAYYGRPKHLLRRVYRRDESVQVISSMIVNPLSPLEKMMLSGIVSAFVEGLFDAELRSLSIRRSVMGCGSLLGAVLLLTL</sequence>
<dbReference type="AlphaFoldDB" id="A0A0B1P411"/>
<proteinExistence type="predicted"/>
<dbReference type="STRING" id="52586.A0A0B1P411"/>
<gene>
    <name evidence="1" type="ORF">EV44_g4365</name>
</gene>
<dbReference type="Proteomes" id="UP000030854">
    <property type="component" value="Unassembled WGS sequence"/>
</dbReference>
<reference evidence="1 2" key="1">
    <citation type="journal article" date="2014" name="BMC Genomics">
        <title>Adaptive genomic structural variation in the grape powdery mildew pathogen, Erysiphe necator.</title>
        <authorList>
            <person name="Jones L."/>
            <person name="Riaz S."/>
            <person name="Morales-Cruz A."/>
            <person name="Amrine K.C."/>
            <person name="McGuire B."/>
            <person name="Gubler W.D."/>
            <person name="Walker M.A."/>
            <person name="Cantu D."/>
        </authorList>
    </citation>
    <scope>NUCLEOTIDE SEQUENCE [LARGE SCALE GENOMIC DNA]</scope>
    <source>
        <strain evidence="2">c</strain>
    </source>
</reference>